<dbReference type="PANTHER" id="PTHR34387:SF1">
    <property type="entry name" value="PERIPLASMIC IMMUNOGENIC PROTEIN"/>
    <property type="match status" value="1"/>
</dbReference>
<dbReference type="Pfam" id="PF04402">
    <property type="entry name" value="SIMPL"/>
    <property type="match status" value="1"/>
</dbReference>
<gene>
    <name evidence="2" type="ORF">GCM10008170_20210</name>
    <name evidence="3" type="ORF">JOD31_000920</name>
</gene>
<evidence type="ECO:0000313" key="2">
    <source>
        <dbReference type="EMBL" id="GLK56002.1"/>
    </source>
</evidence>
<evidence type="ECO:0000313" key="3">
    <source>
        <dbReference type="EMBL" id="MBM7850708.1"/>
    </source>
</evidence>
<dbReference type="InterPro" id="IPR052022">
    <property type="entry name" value="26kDa_periplasmic_antigen"/>
</dbReference>
<protein>
    <submittedName>
        <fullName evidence="3">Uncharacterized protein YggE</fullName>
    </submittedName>
</protein>
<keyword evidence="1" id="KW-0732">Signal</keyword>
<dbReference type="Gene3D" id="3.30.70.2970">
    <property type="entry name" value="Protein of unknown function (DUF541), domain 2"/>
    <property type="match status" value="1"/>
</dbReference>
<reference evidence="3 4" key="2">
    <citation type="submission" date="2021-01" db="EMBL/GenBank/DDBJ databases">
        <title>Genomic Encyclopedia of Type Strains, Phase IV (KMG-IV): sequencing the most valuable type-strain genomes for metagenomic binning, comparative biology and taxonomic classification.</title>
        <authorList>
            <person name="Goeker M."/>
        </authorList>
    </citation>
    <scope>NUCLEOTIDE SEQUENCE [LARGE SCALE GENOMIC DNA]</scope>
    <source>
        <strain evidence="3 4">DSM 6130</strain>
    </source>
</reference>
<dbReference type="GO" id="GO:0006974">
    <property type="term" value="P:DNA damage response"/>
    <property type="evidence" value="ECO:0007669"/>
    <property type="project" value="TreeGrafter"/>
</dbReference>
<comment type="caution">
    <text evidence="2">The sequence shown here is derived from an EMBL/GenBank/DDBJ whole genome shotgun (WGS) entry which is preliminary data.</text>
</comment>
<sequence>MRACAAALLALSLLPNAAFAQETRQPPAVSVTGEGVVAATPDRAVVTSGVVTRAPTAGAALSANATAMTKVFAALKAAKIEDRDVATSALGLQPQYDYGDGRAPKLVAYEARNAVTIRVRELDRLGALLDQLVQAGSNQLESLVFDVSDADKRLDEARKAAIADARRKAELYAEAAGAKLGEVLSIDESGGGAEAPIRPQAMRAKAMDAAPTPVAAGEQELRVEVQVRWSIAR</sequence>
<dbReference type="PANTHER" id="PTHR34387">
    <property type="entry name" value="SLR1258 PROTEIN"/>
    <property type="match status" value="1"/>
</dbReference>
<feature type="signal peptide" evidence="1">
    <location>
        <begin position="1"/>
        <end position="20"/>
    </location>
</feature>
<dbReference type="EMBL" id="JAFBCY010000001">
    <property type="protein sequence ID" value="MBM7850708.1"/>
    <property type="molecule type" value="Genomic_DNA"/>
</dbReference>
<keyword evidence="4" id="KW-1185">Reference proteome</keyword>
<proteinExistence type="predicted"/>
<organism evidence="2 5">
    <name type="scientific">Methylopila capsulata</name>
    <dbReference type="NCBI Taxonomy" id="61654"/>
    <lineage>
        <taxon>Bacteria</taxon>
        <taxon>Pseudomonadati</taxon>
        <taxon>Pseudomonadota</taxon>
        <taxon>Alphaproteobacteria</taxon>
        <taxon>Hyphomicrobiales</taxon>
        <taxon>Methylopilaceae</taxon>
        <taxon>Methylopila</taxon>
    </lineage>
</organism>
<reference evidence="2" key="1">
    <citation type="journal article" date="2014" name="Int. J. Syst. Evol. Microbiol.">
        <title>Complete genome sequence of Corynebacterium casei LMG S-19264T (=DSM 44701T), isolated from a smear-ripened cheese.</title>
        <authorList>
            <consortium name="US DOE Joint Genome Institute (JGI-PGF)"/>
            <person name="Walter F."/>
            <person name="Albersmeier A."/>
            <person name="Kalinowski J."/>
            <person name="Ruckert C."/>
        </authorList>
    </citation>
    <scope>NUCLEOTIDE SEQUENCE</scope>
    <source>
        <strain evidence="2">VKM B-1606</strain>
    </source>
</reference>
<dbReference type="RefSeq" id="WP_204949102.1">
    <property type="nucleotide sequence ID" value="NZ_BSFF01000002.1"/>
</dbReference>
<dbReference type="Proteomes" id="UP000758856">
    <property type="component" value="Unassembled WGS sequence"/>
</dbReference>
<dbReference type="AlphaFoldDB" id="A0A9W6IUT7"/>
<dbReference type="Proteomes" id="UP001143400">
    <property type="component" value="Unassembled WGS sequence"/>
</dbReference>
<evidence type="ECO:0000256" key="1">
    <source>
        <dbReference type="SAM" id="SignalP"/>
    </source>
</evidence>
<evidence type="ECO:0000313" key="5">
    <source>
        <dbReference type="Proteomes" id="UP001143400"/>
    </source>
</evidence>
<dbReference type="InterPro" id="IPR007497">
    <property type="entry name" value="SIMPL/DUF541"/>
</dbReference>
<evidence type="ECO:0000313" key="4">
    <source>
        <dbReference type="Proteomes" id="UP000758856"/>
    </source>
</evidence>
<feature type="chain" id="PRO_5040859186" evidence="1">
    <location>
        <begin position="21"/>
        <end position="233"/>
    </location>
</feature>
<dbReference type="EMBL" id="BSFF01000002">
    <property type="protein sequence ID" value="GLK56002.1"/>
    <property type="molecule type" value="Genomic_DNA"/>
</dbReference>
<dbReference type="Gene3D" id="3.30.110.170">
    <property type="entry name" value="Protein of unknown function (DUF541), domain 1"/>
    <property type="match status" value="1"/>
</dbReference>
<accession>A0A9W6IUT7</accession>
<reference evidence="2" key="3">
    <citation type="submission" date="2023-01" db="EMBL/GenBank/DDBJ databases">
        <authorList>
            <person name="Sun Q."/>
            <person name="Evtushenko L."/>
        </authorList>
    </citation>
    <scope>NUCLEOTIDE SEQUENCE</scope>
    <source>
        <strain evidence="2">VKM B-1606</strain>
    </source>
</reference>
<name>A0A9W6IUT7_9HYPH</name>